<keyword evidence="3" id="KW-0804">Transcription</keyword>
<keyword evidence="2 5" id="KW-0238">DNA-binding</keyword>
<dbReference type="InterPro" id="IPR009061">
    <property type="entry name" value="DNA-bd_dom_put_sf"/>
</dbReference>
<dbReference type="SUPFAM" id="SSF46955">
    <property type="entry name" value="Putative DNA-binding domain"/>
    <property type="match status" value="1"/>
</dbReference>
<dbReference type="PANTHER" id="PTHR30204:SF92">
    <property type="entry name" value="HTH-TYPE TRANSCRIPTIONAL REGULATOR ZNTR"/>
    <property type="match status" value="1"/>
</dbReference>
<dbReference type="InterPro" id="IPR047057">
    <property type="entry name" value="MerR_fam"/>
</dbReference>
<reference evidence="6" key="1">
    <citation type="journal article" date="2019" name="Int. J. Syst. Evol. Microbiol.">
        <title>The Global Catalogue of Microorganisms (GCM) 10K type strain sequencing project: providing services to taxonomists for standard genome sequencing and annotation.</title>
        <authorList>
            <consortium name="The Broad Institute Genomics Platform"/>
            <consortium name="The Broad Institute Genome Sequencing Center for Infectious Disease"/>
            <person name="Wu L."/>
            <person name="Ma J."/>
        </authorList>
    </citation>
    <scope>NUCLEOTIDE SEQUENCE [LARGE SCALE GENOMIC DNA]</scope>
    <source>
        <strain evidence="6">CECT 7131</strain>
    </source>
</reference>
<dbReference type="InterPro" id="IPR015358">
    <property type="entry name" value="Tscrpt_reg_MerR_DNA-bd"/>
</dbReference>
<protein>
    <submittedName>
        <fullName evidence="5">MerR family DNA-binding protein</fullName>
    </submittedName>
</protein>
<keyword evidence="1" id="KW-0805">Transcription regulation</keyword>
<dbReference type="SMART" id="SM00422">
    <property type="entry name" value="HTH_MERR"/>
    <property type="match status" value="1"/>
</dbReference>
<dbReference type="Gene3D" id="1.10.1660.10">
    <property type="match status" value="1"/>
</dbReference>
<dbReference type="GO" id="GO:0003677">
    <property type="term" value="F:DNA binding"/>
    <property type="evidence" value="ECO:0007669"/>
    <property type="project" value="UniProtKB-KW"/>
</dbReference>
<dbReference type="RefSeq" id="WP_290315279.1">
    <property type="nucleotide sequence ID" value="NZ_JAUFPN010000036.1"/>
</dbReference>
<evidence type="ECO:0000259" key="4">
    <source>
        <dbReference type="PROSITE" id="PS50937"/>
    </source>
</evidence>
<dbReference type="Proteomes" id="UP001529369">
    <property type="component" value="Unassembled WGS sequence"/>
</dbReference>
<dbReference type="Pfam" id="PF09278">
    <property type="entry name" value="MerR-DNA-bind"/>
    <property type="match status" value="1"/>
</dbReference>
<keyword evidence="6" id="KW-1185">Reference proteome</keyword>
<sequence>MKQGLTVGGATREAGVGVETIRFYERRRLVPQPLKPEGAGIRLYPNATAERVRFIRMAQGLDFSLREIHDLLELRAAPSTDCSEIRDLAATKLDEVRWKVRRLQGIGTALKRLIAACPGSDGLQSCSIMNALTSHPSGRCLGEGK</sequence>
<evidence type="ECO:0000256" key="2">
    <source>
        <dbReference type="ARBA" id="ARBA00023125"/>
    </source>
</evidence>
<comment type="caution">
    <text evidence="5">The sequence shown here is derived from an EMBL/GenBank/DDBJ whole genome shotgun (WGS) entry which is preliminary data.</text>
</comment>
<evidence type="ECO:0000313" key="5">
    <source>
        <dbReference type="EMBL" id="MDN3563537.1"/>
    </source>
</evidence>
<dbReference type="EMBL" id="JAUFPN010000036">
    <property type="protein sequence ID" value="MDN3563537.1"/>
    <property type="molecule type" value="Genomic_DNA"/>
</dbReference>
<dbReference type="PANTHER" id="PTHR30204">
    <property type="entry name" value="REDOX-CYCLING DRUG-SENSING TRANSCRIPTIONAL ACTIVATOR SOXR"/>
    <property type="match status" value="1"/>
</dbReference>
<dbReference type="InterPro" id="IPR000551">
    <property type="entry name" value="MerR-type_HTH_dom"/>
</dbReference>
<gene>
    <name evidence="5" type="ORF">QWZ14_04005</name>
</gene>
<proteinExistence type="predicted"/>
<feature type="domain" description="HTH merR-type" evidence="4">
    <location>
        <begin position="4"/>
        <end position="74"/>
    </location>
</feature>
<evidence type="ECO:0000256" key="3">
    <source>
        <dbReference type="ARBA" id="ARBA00023163"/>
    </source>
</evidence>
<evidence type="ECO:0000313" key="6">
    <source>
        <dbReference type="Proteomes" id="UP001529369"/>
    </source>
</evidence>
<organism evidence="5 6">
    <name type="scientific">Paeniroseomonas aquatica</name>
    <dbReference type="NCBI Taxonomy" id="373043"/>
    <lineage>
        <taxon>Bacteria</taxon>
        <taxon>Pseudomonadati</taxon>
        <taxon>Pseudomonadota</taxon>
        <taxon>Alphaproteobacteria</taxon>
        <taxon>Acetobacterales</taxon>
        <taxon>Acetobacteraceae</taxon>
        <taxon>Paeniroseomonas</taxon>
    </lineage>
</organism>
<evidence type="ECO:0000256" key="1">
    <source>
        <dbReference type="ARBA" id="ARBA00023015"/>
    </source>
</evidence>
<name>A0ABT8A1C3_9PROT</name>
<accession>A0ABT8A1C3</accession>
<dbReference type="PROSITE" id="PS50937">
    <property type="entry name" value="HTH_MERR_2"/>
    <property type="match status" value="1"/>
</dbReference>